<name>A0A7S9E210_KLEPN</name>
<organism evidence="1 2">
    <name type="scientific">Klebsiella pneumoniae subsp. pneumoniae</name>
    <dbReference type="NCBI Taxonomy" id="72407"/>
    <lineage>
        <taxon>Bacteria</taxon>
        <taxon>Pseudomonadati</taxon>
        <taxon>Pseudomonadota</taxon>
        <taxon>Gammaproteobacteria</taxon>
        <taxon>Enterobacterales</taxon>
        <taxon>Enterobacteriaceae</taxon>
        <taxon>Klebsiella/Raoultella group</taxon>
        <taxon>Klebsiella</taxon>
        <taxon>Klebsiella pneumoniae complex</taxon>
    </lineage>
</organism>
<proteinExistence type="predicted"/>
<sequence length="101" mass="11607">MRDQLAIARHDRDVARQRRAFALTALRIERNDMYMHFWRTKGTLPGIIANVKAASPQNRALQRCSALYPVLGQQNPLNYFIYLINCSAFVRICALDRAVIS</sequence>
<protein>
    <submittedName>
        <fullName evidence="1">Uncharacterized protein</fullName>
    </submittedName>
</protein>
<reference evidence="1 2" key="1">
    <citation type="submission" date="2020-11" db="EMBL/GenBank/DDBJ databases">
        <title>Whole Genome sequence of MDR strain of Klebsiella pneumoniae K219 isolated from sputum.</title>
        <authorList>
            <person name="Aditi B.P."/>
            <person name="Mahalakshmi K."/>
            <person name="Naveen Kumar V."/>
        </authorList>
    </citation>
    <scope>NUCLEOTIDE SEQUENCE [LARGE SCALE GENOMIC DNA]</scope>
    <source>
        <strain evidence="1 2">K219</strain>
    </source>
</reference>
<dbReference type="Proteomes" id="UP000594592">
    <property type="component" value="Chromosome"/>
</dbReference>
<evidence type="ECO:0000313" key="1">
    <source>
        <dbReference type="EMBL" id="QPG07953.1"/>
    </source>
</evidence>
<accession>A0A7S9E210</accession>
<dbReference type="AlphaFoldDB" id="A0A7S9E210"/>
<dbReference type="EMBL" id="CP064820">
    <property type="protein sequence ID" value="QPG07953.1"/>
    <property type="molecule type" value="Genomic_DNA"/>
</dbReference>
<gene>
    <name evidence="1" type="ORF">IUJ34_03655</name>
</gene>
<evidence type="ECO:0000313" key="2">
    <source>
        <dbReference type="Proteomes" id="UP000594592"/>
    </source>
</evidence>